<organism evidence="11 12">
    <name type="scientific">Trapa incisa</name>
    <dbReference type="NCBI Taxonomy" id="236973"/>
    <lineage>
        <taxon>Eukaryota</taxon>
        <taxon>Viridiplantae</taxon>
        <taxon>Streptophyta</taxon>
        <taxon>Embryophyta</taxon>
        <taxon>Tracheophyta</taxon>
        <taxon>Spermatophyta</taxon>
        <taxon>Magnoliopsida</taxon>
        <taxon>eudicotyledons</taxon>
        <taxon>Gunneridae</taxon>
        <taxon>Pentapetalae</taxon>
        <taxon>rosids</taxon>
        <taxon>malvids</taxon>
        <taxon>Myrtales</taxon>
        <taxon>Lythraceae</taxon>
        <taxon>Trapa</taxon>
    </lineage>
</organism>
<dbReference type="EMBL" id="JAXIOK010000021">
    <property type="protein sequence ID" value="KAK4745960.1"/>
    <property type="molecule type" value="Genomic_DNA"/>
</dbReference>
<name>A0AAN7JJL5_9MYRT</name>
<comment type="subcellular location">
    <subcellularLocation>
        <location evidence="1">Nucleus</location>
    </subcellularLocation>
</comment>
<keyword evidence="2" id="KW-0479">Metal-binding</keyword>
<dbReference type="Gene3D" id="3.30.160.60">
    <property type="entry name" value="Classic Zinc Finger"/>
    <property type="match status" value="1"/>
</dbReference>
<dbReference type="SMART" id="SM00355">
    <property type="entry name" value="ZnF_C2H2"/>
    <property type="match status" value="1"/>
</dbReference>
<feature type="region of interest" description="Disordered" evidence="9">
    <location>
        <begin position="94"/>
        <end position="116"/>
    </location>
</feature>
<comment type="caution">
    <text evidence="11">The sequence shown here is derived from an EMBL/GenBank/DDBJ whole genome shotgun (WGS) entry which is preliminary data.</text>
</comment>
<dbReference type="Proteomes" id="UP001345219">
    <property type="component" value="Chromosome 10"/>
</dbReference>
<reference evidence="11 12" key="1">
    <citation type="journal article" date="2023" name="Hortic Res">
        <title>Pangenome of water caltrop reveals structural variations and asymmetric subgenome divergence after allopolyploidization.</title>
        <authorList>
            <person name="Zhang X."/>
            <person name="Chen Y."/>
            <person name="Wang L."/>
            <person name="Yuan Y."/>
            <person name="Fang M."/>
            <person name="Shi L."/>
            <person name="Lu R."/>
            <person name="Comes H.P."/>
            <person name="Ma Y."/>
            <person name="Chen Y."/>
            <person name="Huang G."/>
            <person name="Zhou Y."/>
            <person name="Zheng Z."/>
            <person name="Qiu Y."/>
        </authorList>
    </citation>
    <scope>NUCLEOTIDE SEQUENCE [LARGE SCALE GENOMIC DNA]</scope>
    <source>
        <tissue evidence="11">Roots</tissue>
    </source>
</reference>
<feature type="compositionally biased region" description="Polar residues" evidence="9">
    <location>
        <begin position="99"/>
        <end position="113"/>
    </location>
</feature>
<dbReference type="Pfam" id="PF13912">
    <property type="entry name" value="zf-C2H2_6"/>
    <property type="match status" value="1"/>
</dbReference>
<dbReference type="PANTHER" id="PTHR45801">
    <property type="entry name" value="OS07G0101800 PROTEIN"/>
    <property type="match status" value="1"/>
</dbReference>
<evidence type="ECO:0000313" key="11">
    <source>
        <dbReference type="EMBL" id="KAK4745960.1"/>
    </source>
</evidence>
<evidence type="ECO:0000256" key="4">
    <source>
        <dbReference type="ARBA" id="ARBA00022833"/>
    </source>
</evidence>
<keyword evidence="6" id="KW-0804">Transcription</keyword>
<evidence type="ECO:0000313" key="12">
    <source>
        <dbReference type="Proteomes" id="UP001345219"/>
    </source>
</evidence>
<dbReference type="PROSITE" id="PS50157">
    <property type="entry name" value="ZINC_FINGER_C2H2_2"/>
    <property type="match status" value="1"/>
</dbReference>
<evidence type="ECO:0000256" key="9">
    <source>
        <dbReference type="SAM" id="MobiDB-lite"/>
    </source>
</evidence>
<evidence type="ECO:0000256" key="3">
    <source>
        <dbReference type="ARBA" id="ARBA00022771"/>
    </source>
</evidence>
<dbReference type="SUPFAM" id="SSF57667">
    <property type="entry name" value="beta-beta-alpha zinc fingers"/>
    <property type="match status" value="1"/>
</dbReference>
<dbReference type="GO" id="GO:0005634">
    <property type="term" value="C:nucleus"/>
    <property type="evidence" value="ECO:0007669"/>
    <property type="project" value="UniProtKB-SubCell"/>
</dbReference>
<evidence type="ECO:0000256" key="2">
    <source>
        <dbReference type="ARBA" id="ARBA00022723"/>
    </source>
</evidence>
<feature type="domain" description="C2H2-type" evidence="10">
    <location>
        <begin position="63"/>
        <end position="90"/>
    </location>
</feature>
<dbReference type="GO" id="GO:0008270">
    <property type="term" value="F:zinc ion binding"/>
    <property type="evidence" value="ECO:0007669"/>
    <property type="project" value="UniProtKB-KW"/>
</dbReference>
<keyword evidence="4" id="KW-0862">Zinc</keyword>
<evidence type="ECO:0000256" key="8">
    <source>
        <dbReference type="PROSITE-ProRule" id="PRU00042"/>
    </source>
</evidence>
<dbReference type="PANTHER" id="PTHR45801:SF107">
    <property type="entry name" value="TRANSCRIPTIONAL REGULATOR SUPERMAN-LIKE"/>
    <property type="match status" value="1"/>
</dbReference>
<evidence type="ECO:0000256" key="1">
    <source>
        <dbReference type="ARBA" id="ARBA00004123"/>
    </source>
</evidence>
<protein>
    <recommendedName>
        <fullName evidence="10">C2H2-type domain-containing protein</fullName>
    </recommendedName>
</protein>
<accession>A0AAN7JJL5</accession>
<dbReference type="InterPro" id="IPR052426">
    <property type="entry name" value="Plant_dev_regulator"/>
</dbReference>
<keyword evidence="7" id="KW-0539">Nucleus</keyword>
<feature type="compositionally biased region" description="Basic and acidic residues" evidence="9">
    <location>
        <begin position="210"/>
        <end position="230"/>
    </location>
</feature>
<keyword evidence="3 8" id="KW-0863">Zinc-finger</keyword>
<dbReference type="InterPro" id="IPR036236">
    <property type="entry name" value="Znf_C2H2_sf"/>
</dbReference>
<dbReference type="PROSITE" id="PS00028">
    <property type="entry name" value="ZINC_FINGER_C2H2_1"/>
    <property type="match status" value="1"/>
</dbReference>
<keyword evidence="12" id="KW-1185">Reference proteome</keyword>
<feature type="region of interest" description="Disordered" evidence="9">
    <location>
        <begin position="210"/>
        <end position="231"/>
    </location>
</feature>
<evidence type="ECO:0000256" key="7">
    <source>
        <dbReference type="ARBA" id="ARBA00023242"/>
    </source>
</evidence>
<evidence type="ECO:0000259" key="10">
    <source>
        <dbReference type="PROSITE" id="PS50157"/>
    </source>
</evidence>
<proteinExistence type="predicted"/>
<keyword evidence="5" id="KW-0805">Transcription regulation</keyword>
<evidence type="ECO:0000256" key="5">
    <source>
        <dbReference type="ARBA" id="ARBA00023015"/>
    </source>
</evidence>
<dbReference type="InterPro" id="IPR013087">
    <property type="entry name" value="Znf_C2H2_type"/>
</dbReference>
<gene>
    <name evidence="11" type="ORF">SAY87_012272</name>
</gene>
<evidence type="ECO:0000256" key="6">
    <source>
        <dbReference type="ARBA" id="ARBA00023163"/>
    </source>
</evidence>
<sequence>MDQAQLLMRSKRRVSLSPHLKLGKLPSSSSFSSSYDDDSWEERAFAEDASGLLGGCTWPPRSYFCSFCGREFRSAQALGGHMNVHRTDGARLKQLGGENPNSHQYQDQPSEIQAPSAPLGFTYPSQAYSTCVSRKPNLISNIIPVISPCPPSRVSASPSEANRNQRTLTAPSFSCSILNENSTKSWTRSSQSWPGKACSQYRHAMNPLTEERNLGSHKHQDGDTEEDQSKTDLSIGLNVVAQTRPGLTWCLICQYEMVWIYGVQ</sequence>
<dbReference type="AlphaFoldDB" id="A0AAN7JJL5"/>